<name>A0A1I0U0I3_9NOCA</name>
<dbReference type="NCBIfam" id="NF005887">
    <property type="entry name" value="PRK07849.1-2"/>
    <property type="match status" value="1"/>
</dbReference>
<dbReference type="EMBL" id="FOJN01000011">
    <property type="protein sequence ID" value="SFA57552.1"/>
    <property type="molecule type" value="Genomic_DNA"/>
</dbReference>
<proteinExistence type="inferred from homology"/>
<dbReference type="GO" id="GO:0005829">
    <property type="term" value="C:cytosol"/>
    <property type="evidence" value="ECO:0007669"/>
    <property type="project" value="TreeGrafter"/>
</dbReference>
<protein>
    <submittedName>
        <fullName evidence="2">4-amino-4-deoxychorismate lyase</fullName>
    </submittedName>
</protein>
<dbReference type="Gene3D" id="3.20.10.10">
    <property type="entry name" value="D-amino Acid Aminotransferase, subunit A, domain 2"/>
    <property type="match status" value="1"/>
</dbReference>
<comment type="similarity">
    <text evidence="1">Belongs to the class-IV pyridoxal-phosphate-dependent aminotransferase family.</text>
</comment>
<dbReference type="InterPro" id="IPR001544">
    <property type="entry name" value="Aminotrans_IV"/>
</dbReference>
<evidence type="ECO:0000313" key="2">
    <source>
        <dbReference type="EMBL" id="SFA57552.1"/>
    </source>
</evidence>
<dbReference type="SUPFAM" id="SSF56752">
    <property type="entry name" value="D-aminoacid aminotransferase-like PLP-dependent enzymes"/>
    <property type="match status" value="1"/>
</dbReference>
<evidence type="ECO:0000256" key="1">
    <source>
        <dbReference type="ARBA" id="ARBA00009320"/>
    </source>
</evidence>
<dbReference type="InterPro" id="IPR043131">
    <property type="entry name" value="BCAT-like_N"/>
</dbReference>
<dbReference type="Gene3D" id="3.30.470.10">
    <property type="match status" value="1"/>
</dbReference>
<keyword evidence="2" id="KW-0456">Lyase</keyword>
<reference evidence="2 3" key="1">
    <citation type="submission" date="2016-10" db="EMBL/GenBank/DDBJ databases">
        <authorList>
            <person name="de Groot N.N."/>
        </authorList>
    </citation>
    <scope>NUCLEOTIDE SEQUENCE [LARGE SCALE GENOMIC DNA]</scope>
    <source>
        <strain evidence="2 3">DSM 44908</strain>
    </source>
</reference>
<dbReference type="GO" id="GO:0016829">
    <property type="term" value="F:lyase activity"/>
    <property type="evidence" value="ECO:0007669"/>
    <property type="project" value="UniProtKB-KW"/>
</dbReference>
<dbReference type="InterPro" id="IPR050571">
    <property type="entry name" value="Class-IV_PLP-Dep_Aminotrnsfr"/>
</dbReference>
<dbReference type="Proteomes" id="UP000182054">
    <property type="component" value="Unassembled WGS sequence"/>
</dbReference>
<sequence>MVGCRGRLSARHYPDAMSSRVVVTLAGDVLDPTRPVLHADDLGAVRGDGVFETLLVRGGKACRVDAHLARLRRSAAAVDLTEPGVDAWTRAIGIAATAWGTAEEGAMRLYLSRGREDGDGGETALLTVSAVPARVASARTAGVSALTLARGYSVDVAGAAPWTLLGAKTLSYAVNMAALRHAQRAGFDDVIFRSAEGYVLEGPRSTVVAVTDRVMTTPPVEHGVLPGTTVDALYDVAGSAGFTCRRSPLRVADLVLADSVWLVSSITLAAKVHTLGDVALGETPLDETVRTLVDTAVQL</sequence>
<dbReference type="AlphaFoldDB" id="A0A1I0U0I3"/>
<dbReference type="PANTHER" id="PTHR42743:SF11">
    <property type="entry name" value="AMINODEOXYCHORISMATE LYASE"/>
    <property type="match status" value="1"/>
</dbReference>
<dbReference type="InterPro" id="IPR036038">
    <property type="entry name" value="Aminotransferase-like"/>
</dbReference>
<accession>A0A1I0U0I3</accession>
<dbReference type="NCBIfam" id="NF005886">
    <property type="entry name" value="PRK07849.1-1"/>
    <property type="match status" value="1"/>
</dbReference>
<evidence type="ECO:0000313" key="3">
    <source>
        <dbReference type="Proteomes" id="UP000182054"/>
    </source>
</evidence>
<dbReference type="Pfam" id="PF01063">
    <property type="entry name" value="Aminotran_4"/>
    <property type="match status" value="1"/>
</dbReference>
<dbReference type="InterPro" id="IPR043132">
    <property type="entry name" value="BCAT-like_C"/>
</dbReference>
<gene>
    <name evidence="2" type="ORF">SAMN05444374_111148</name>
</gene>
<dbReference type="PANTHER" id="PTHR42743">
    <property type="entry name" value="AMINO-ACID AMINOTRANSFERASE"/>
    <property type="match status" value="1"/>
</dbReference>
<dbReference type="GO" id="GO:0046394">
    <property type="term" value="P:carboxylic acid biosynthetic process"/>
    <property type="evidence" value="ECO:0007669"/>
    <property type="project" value="UniProtKB-ARBA"/>
</dbReference>
<organism evidence="2 3">
    <name type="scientific">Rhodococcoides kroppenstedtii</name>
    <dbReference type="NCBI Taxonomy" id="293050"/>
    <lineage>
        <taxon>Bacteria</taxon>
        <taxon>Bacillati</taxon>
        <taxon>Actinomycetota</taxon>
        <taxon>Actinomycetes</taxon>
        <taxon>Mycobacteriales</taxon>
        <taxon>Nocardiaceae</taxon>
        <taxon>Rhodococcoides</taxon>
    </lineage>
</organism>